<dbReference type="PANTHER" id="PTHR43692:SF1">
    <property type="entry name" value="UDP-N-ACETYLMURAMOYLALANINE--D-GLUTAMATE LIGASE"/>
    <property type="match status" value="1"/>
</dbReference>
<dbReference type="SUPFAM" id="SSF53244">
    <property type="entry name" value="MurD-like peptide ligases, peptide-binding domain"/>
    <property type="match status" value="1"/>
</dbReference>
<dbReference type="Pfam" id="PF08245">
    <property type="entry name" value="Mur_ligase_M"/>
    <property type="match status" value="1"/>
</dbReference>
<dbReference type="GO" id="GO:0071555">
    <property type="term" value="P:cell wall organization"/>
    <property type="evidence" value="ECO:0007669"/>
    <property type="project" value="UniProtKB-KW"/>
</dbReference>
<evidence type="ECO:0000259" key="9">
    <source>
        <dbReference type="Pfam" id="PF02875"/>
    </source>
</evidence>
<keyword evidence="7 8" id="KW-0132">Cell division</keyword>
<protein>
    <recommendedName>
        <fullName evidence="7 8">UDP-N-acetylmuramoylalanine--D-glutamate ligase</fullName>
        <ecNumber evidence="7 8">6.3.2.9</ecNumber>
    </recommendedName>
    <alternativeName>
        <fullName evidence="7">D-glutamic acid-adding enzyme</fullName>
    </alternativeName>
    <alternativeName>
        <fullName evidence="7">UDP-N-acetylmuramoyl-L-alanyl-D-glutamate synthetase</fullName>
    </alternativeName>
</protein>
<comment type="pathway">
    <text evidence="2 7 8">Cell wall biogenesis; peptidoglycan biosynthesis.</text>
</comment>
<evidence type="ECO:0000256" key="6">
    <source>
        <dbReference type="ARBA" id="ARBA00022840"/>
    </source>
</evidence>
<evidence type="ECO:0000256" key="4">
    <source>
        <dbReference type="ARBA" id="ARBA00022598"/>
    </source>
</evidence>
<reference evidence="11 12" key="1">
    <citation type="submission" date="2020-08" db="EMBL/GenBank/DDBJ databases">
        <title>Genomic Encyclopedia of Type Strains, Phase IV (KMG-V): Genome sequencing to study the core and pangenomes of soil and plant-associated prokaryotes.</title>
        <authorList>
            <person name="Whitman W."/>
        </authorList>
    </citation>
    <scope>NUCLEOTIDE SEQUENCE [LARGE SCALE GENOMIC DNA]</scope>
    <source>
        <strain evidence="11 12">X5P3</strain>
    </source>
</reference>
<comment type="function">
    <text evidence="7 8">Cell wall formation. Catalyzes the addition of glutamate to the nucleotide precursor UDP-N-acetylmuramoyl-L-alanine (UMA).</text>
</comment>
<organism evidence="11 12">
    <name type="scientific">Granulicella mallensis</name>
    <dbReference type="NCBI Taxonomy" id="940614"/>
    <lineage>
        <taxon>Bacteria</taxon>
        <taxon>Pseudomonadati</taxon>
        <taxon>Acidobacteriota</taxon>
        <taxon>Terriglobia</taxon>
        <taxon>Terriglobales</taxon>
        <taxon>Acidobacteriaceae</taxon>
        <taxon>Granulicella</taxon>
    </lineage>
</organism>
<feature type="binding site" evidence="7">
    <location>
        <begin position="114"/>
        <end position="120"/>
    </location>
    <ligand>
        <name>ATP</name>
        <dbReference type="ChEBI" id="CHEBI:30616"/>
    </ligand>
</feature>
<evidence type="ECO:0000313" key="12">
    <source>
        <dbReference type="Proteomes" id="UP000584867"/>
    </source>
</evidence>
<keyword evidence="7 8" id="KW-0133">Cell shape</keyword>
<dbReference type="Gene3D" id="3.40.50.720">
    <property type="entry name" value="NAD(P)-binding Rossmann-like Domain"/>
    <property type="match status" value="1"/>
</dbReference>
<dbReference type="GO" id="GO:0009252">
    <property type="term" value="P:peptidoglycan biosynthetic process"/>
    <property type="evidence" value="ECO:0007669"/>
    <property type="project" value="UniProtKB-UniRule"/>
</dbReference>
<dbReference type="InterPro" id="IPR005762">
    <property type="entry name" value="MurD"/>
</dbReference>
<dbReference type="UniPathway" id="UPA00219"/>
<dbReference type="SUPFAM" id="SSF51984">
    <property type="entry name" value="MurCD N-terminal domain"/>
    <property type="match status" value="1"/>
</dbReference>
<dbReference type="EMBL" id="JACHIO010000036">
    <property type="protein sequence ID" value="MBB5066803.1"/>
    <property type="molecule type" value="Genomic_DNA"/>
</dbReference>
<feature type="domain" description="Mur ligase central" evidence="10">
    <location>
        <begin position="112"/>
        <end position="292"/>
    </location>
</feature>
<dbReference type="Gene3D" id="3.90.190.20">
    <property type="entry name" value="Mur ligase, C-terminal domain"/>
    <property type="match status" value="1"/>
</dbReference>
<dbReference type="HAMAP" id="MF_00639">
    <property type="entry name" value="MurD"/>
    <property type="match status" value="1"/>
</dbReference>
<dbReference type="AlphaFoldDB" id="A0A7W7ZVC3"/>
<dbReference type="Pfam" id="PF02875">
    <property type="entry name" value="Mur_ligase_C"/>
    <property type="match status" value="1"/>
</dbReference>
<keyword evidence="7 8" id="KW-0573">Peptidoglycan synthesis</keyword>
<keyword evidence="7 8" id="KW-0131">Cell cycle</keyword>
<feature type="domain" description="Mur ligase C-terminal" evidence="9">
    <location>
        <begin position="314"/>
        <end position="426"/>
    </location>
</feature>
<evidence type="ECO:0000313" key="11">
    <source>
        <dbReference type="EMBL" id="MBB5066803.1"/>
    </source>
</evidence>
<dbReference type="Proteomes" id="UP000584867">
    <property type="component" value="Unassembled WGS sequence"/>
</dbReference>
<dbReference type="InterPro" id="IPR013221">
    <property type="entry name" value="Mur_ligase_cen"/>
</dbReference>
<evidence type="ECO:0000256" key="3">
    <source>
        <dbReference type="ARBA" id="ARBA00022490"/>
    </source>
</evidence>
<dbReference type="InterPro" id="IPR036615">
    <property type="entry name" value="Mur_ligase_C_dom_sf"/>
</dbReference>
<comment type="caution">
    <text evidence="11">The sequence shown here is derived from an EMBL/GenBank/DDBJ whole genome shotgun (WGS) entry which is preliminary data.</text>
</comment>
<dbReference type="GO" id="GO:0005524">
    <property type="term" value="F:ATP binding"/>
    <property type="evidence" value="ECO:0007669"/>
    <property type="project" value="UniProtKB-UniRule"/>
</dbReference>
<evidence type="ECO:0000256" key="1">
    <source>
        <dbReference type="ARBA" id="ARBA00004496"/>
    </source>
</evidence>
<evidence type="ECO:0000256" key="8">
    <source>
        <dbReference type="RuleBase" id="RU003664"/>
    </source>
</evidence>
<dbReference type="RefSeq" id="WP_184260989.1">
    <property type="nucleotide sequence ID" value="NZ_JACHIO010000036.1"/>
</dbReference>
<gene>
    <name evidence="7" type="primary">murD</name>
    <name evidence="11" type="ORF">HDF15_005188</name>
</gene>
<accession>A0A7W7ZVC3</accession>
<keyword evidence="7 8" id="KW-0961">Cell wall biogenesis/degradation</keyword>
<name>A0A7W7ZVC3_9BACT</name>
<dbReference type="GO" id="GO:0008360">
    <property type="term" value="P:regulation of cell shape"/>
    <property type="evidence" value="ECO:0007669"/>
    <property type="project" value="UniProtKB-KW"/>
</dbReference>
<evidence type="ECO:0000259" key="10">
    <source>
        <dbReference type="Pfam" id="PF08245"/>
    </source>
</evidence>
<dbReference type="Pfam" id="PF21799">
    <property type="entry name" value="MurD-like_N"/>
    <property type="match status" value="1"/>
</dbReference>
<keyword evidence="4 7" id="KW-0436">Ligase</keyword>
<evidence type="ECO:0000256" key="7">
    <source>
        <dbReference type="HAMAP-Rule" id="MF_00639"/>
    </source>
</evidence>
<dbReference type="NCBIfam" id="TIGR01087">
    <property type="entry name" value="murD"/>
    <property type="match status" value="1"/>
</dbReference>
<dbReference type="GO" id="GO:0008764">
    <property type="term" value="F:UDP-N-acetylmuramoylalanine-D-glutamate ligase activity"/>
    <property type="evidence" value="ECO:0007669"/>
    <property type="project" value="UniProtKB-UniRule"/>
</dbReference>
<comment type="subcellular location">
    <subcellularLocation>
        <location evidence="1 7 8">Cytoplasm</location>
    </subcellularLocation>
</comment>
<comment type="catalytic activity">
    <reaction evidence="7 8">
        <text>UDP-N-acetyl-alpha-D-muramoyl-L-alanine + D-glutamate + ATP = UDP-N-acetyl-alpha-D-muramoyl-L-alanyl-D-glutamate + ADP + phosphate + H(+)</text>
        <dbReference type="Rhea" id="RHEA:16429"/>
        <dbReference type="ChEBI" id="CHEBI:15378"/>
        <dbReference type="ChEBI" id="CHEBI:29986"/>
        <dbReference type="ChEBI" id="CHEBI:30616"/>
        <dbReference type="ChEBI" id="CHEBI:43474"/>
        <dbReference type="ChEBI" id="CHEBI:83898"/>
        <dbReference type="ChEBI" id="CHEBI:83900"/>
        <dbReference type="ChEBI" id="CHEBI:456216"/>
        <dbReference type="EC" id="6.3.2.9"/>
    </reaction>
</comment>
<evidence type="ECO:0000256" key="2">
    <source>
        <dbReference type="ARBA" id="ARBA00004752"/>
    </source>
</evidence>
<dbReference type="GO" id="GO:0051301">
    <property type="term" value="P:cell division"/>
    <property type="evidence" value="ECO:0007669"/>
    <property type="project" value="UniProtKB-KW"/>
</dbReference>
<proteinExistence type="inferred from homology"/>
<keyword evidence="3 7" id="KW-0963">Cytoplasm</keyword>
<comment type="similarity">
    <text evidence="7">Belongs to the MurCDEF family.</text>
</comment>
<dbReference type="Gene3D" id="3.40.1190.10">
    <property type="entry name" value="Mur-like, catalytic domain"/>
    <property type="match status" value="1"/>
</dbReference>
<keyword evidence="5 7" id="KW-0547">Nucleotide-binding</keyword>
<keyword evidence="6 7" id="KW-0067">ATP-binding</keyword>
<dbReference type="InterPro" id="IPR004101">
    <property type="entry name" value="Mur_ligase_C"/>
</dbReference>
<dbReference type="SUPFAM" id="SSF53623">
    <property type="entry name" value="MurD-like peptide ligases, catalytic domain"/>
    <property type="match status" value="1"/>
</dbReference>
<dbReference type="InterPro" id="IPR036565">
    <property type="entry name" value="Mur-like_cat_sf"/>
</dbReference>
<dbReference type="PANTHER" id="PTHR43692">
    <property type="entry name" value="UDP-N-ACETYLMURAMOYLALANINE--D-GLUTAMATE LIGASE"/>
    <property type="match status" value="1"/>
</dbReference>
<evidence type="ECO:0000256" key="5">
    <source>
        <dbReference type="ARBA" id="ARBA00022741"/>
    </source>
</evidence>
<dbReference type="GO" id="GO:0005737">
    <property type="term" value="C:cytoplasm"/>
    <property type="evidence" value="ECO:0007669"/>
    <property type="project" value="UniProtKB-SubCell"/>
</dbReference>
<dbReference type="EC" id="6.3.2.9" evidence="7 8"/>
<sequence length="450" mass="48224">MELAGKRVLVVGLGKSGLAAARFLKERGARVTVSDARPATLIAELPGLLDQGIMVEAGSHGLLTFRRQDLIVVSPGVPMSTPELKQVRAMGMHIIGELELGAQFLQGEVVGITGSNGKTTTTTLMGEIFKAAGRATLVGGNIGKPVTELVGESTPEAWSVLEVSSFQLETVESFRPRIAMVLNITPDHLDRHGDFENYAAAKARITEFQTAEDFLILNAEDKPTQMVAAKTKAQIYWFSPRRQVKQGAFVHGETIFFTPSEGAKPEPVMPVAEIPLAGAHNVENVLAAVCAARLAGVASETIRAAVVAFKAVEHRLEFVREHNGVRYYNDSKATNVDATVKAVEAFAGGIYLILGGKDKDSDYAVMGPLLHERVKMVITIGSAAEKIEHQLAGVVKIERAETIDRAVALAHESAVAGDTVLLAPACASFDQFQNYEHRGHAFKSLVLALG</sequence>